<organism evidence="1 2">
    <name type="scientific">Caenorhabditis briggsae</name>
    <dbReference type="NCBI Taxonomy" id="6238"/>
    <lineage>
        <taxon>Eukaryota</taxon>
        <taxon>Metazoa</taxon>
        <taxon>Ecdysozoa</taxon>
        <taxon>Nematoda</taxon>
        <taxon>Chromadorea</taxon>
        <taxon>Rhabditida</taxon>
        <taxon>Rhabditina</taxon>
        <taxon>Rhabditomorpha</taxon>
        <taxon>Rhabditoidea</taxon>
        <taxon>Rhabditidae</taxon>
        <taxon>Peloderinae</taxon>
        <taxon>Caenorhabditis</taxon>
    </lineage>
</organism>
<protein>
    <submittedName>
        <fullName evidence="1">Uncharacterized protein</fullName>
    </submittedName>
</protein>
<dbReference type="Proteomes" id="UP000829354">
    <property type="component" value="Chromosome X"/>
</dbReference>
<reference evidence="1 2" key="1">
    <citation type="submission" date="2022-04" db="EMBL/GenBank/DDBJ databases">
        <title>Chromosome-level reference genomes for two strains of Caenorhabditis briggsae: an improved platform for comparative genomics.</title>
        <authorList>
            <person name="Stevens L."/>
            <person name="Andersen E."/>
        </authorList>
    </citation>
    <scope>NUCLEOTIDE SEQUENCE [LARGE SCALE GENOMIC DNA]</scope>
    <source>
        <strain evidence="1">VX34</strain>
        <tissue evidence="1">Whole-organism</tissue>
    </source>
</reference>
<keyword evidence="2" id="KW-1185">Reference proteome</keyword>
<proteinExistence type="predicted"/>
<name>A0AAE9F8Y5_CAEBR</name>
<evidence type="ECO:0000313" key="2">
    <source>
        <dbReference type="Proteomes" id="UP000829354"/>
    </source>
</evidence>
<gene>
    <name evidence="1" type="ORF">L5515_017248</name>
</gene>
<accession>A0AAE9F8Y5</accession>
<sequence length="99" mass="11806">MPTITNWFFKWPLKRWINTNAADKKMDQHKRSRWKDGSTQTQKKILRDWNRESSKGASDVVEKQLLLRLRFLQLISSIDLVVVQPRHDVIRWICSTSPT</sequence>
<evidence type="ECO:0000313" key="1">
    <source>
        <dbReference type="EMBL" id="UMM40730.1"/>
    </source>
</evidence>
<dbReference type="AlphaFoldDB" id="A0AAE9F8Y5"/>
<dbReference type="EMBL" id="CP092625">
    <property type="protein sequence ID" value="UMM40730.1"/>
    <property type="molecule type" value="Genomic_DNA"/>
</dbReference>